<feature type="transmembrane region" description="Helical" evidence="1">
    <location>
        <begin position="283"/>
        <end position="307"/>
    </location>
</feature>
<reference evidence="2" key="1">
    <citation type="submission" date="2022-09" db="EMBL/GenBank/DDBJ databases">
        <title>Aureispira anguillicida sp. nov., isolated from Leptocephalus of Japanese eel Anguilla japonica.</title>
        <authorList>
            <person name="Yuasa K."/>
            <person name="Mekata T."/>
            <person name="Ikunari K."/>
        </authorList>
    </citation>
    <scope>NUCLEOTIDE SEQUENCE</scope>
    <source>
        <strain evidence="2">EL160426</strain>
    </source>
</reference>
<feature type="transmembrane region" description="Helical" evidence="1">
    <location>
        <begin position="159"/>
        <end position="175"/>
    </location>
</feature>
<dbReference type="Proteomes" id="UP001060919">
    <property type="component" value="Chromosome"/>
</dbReference>
<keyword evidence="3" id="KW-1185">Reference proteome</keyword>
<feature type="transmembrane region" description="Helical" evidence="1">
    <location>
        <begin position="24"/>
        <end position="46"/>
    </location>
</feature>
<name>A0A916DW87_9BACT</name>
<keyword evidence="1" id="KW-0472">Membrane</keyword>
<evidence type="ECO:0000313" key="2">
    <source>
        <dbReference type="EMBL" id="BDS14395.1"/>
    </source>
</evidence>
<dbReference type="EMBL" id="AP026867">
    <property type="protein sequence ID" value="BDS14395.1"/>
    <property type="molecule type" value="Genomic_DNA"/>
</dbReference>
<dbReference type="KEGG" id="aup:AsAng_0051740"/>
<accession>A0A916DW87</accession>
<dbReference type="AlphaFoldDB" id="A0A916DW87"/>
<dbReference type="RefSeq" id="WP_264789613.1">
    <property type="nucleotide sequence ID" value="NZ_AP026867.1"/>
</dbReference>
<gene>
    <name evidence="2" type="ORF">AsAng_0051740</name>
</gene>
<proteinExistence type="predicted"/>
<keyword evidence="1" id="KW-0812">Transmembrane</keyword>
<feature type="transmembrane region" description="Helical" evidence="1">
    <location>
        <begin position="80"/>
        <end position="104"/>
    </location>
</feature>
<evidence type="ECO:0000313" key="3">
    <source>
        <dbReference type="Proteomes" id="UP001060919"/>
    </source>
</evidence>
<keyword evidence="1" id="KW-1133">Transmembrane helix</keyword>
<feature type="transmembrane region" description="Helical" evidence="1">
    <location>
        <begin position="110"/>
        <end position="127"/>
    </location>
</feature>
<evidence type="ECO:0000256" key="1">
    <source>
        <dbReference type="SAM" id="Phobius"/>
    </source>
</evidence>
<protein>
    <submittedName>
        <fullName evidence="2">Uncharacterized protein</fullName>
    </submittedName>
</protein>
<sequence>MIPSLLQYILFRAKQFLRVLKDIGIGHLIILFPLLAIAVLGVLQLILTSQGGLIAAVLLFTVGGNHWIRKDRFFLEQLSIPLTIFFLLEYYIICSPFLIGFIYWSKWTNLIVLSLGILILSIIKPPYARESEKKITDLFPLQWIPLELFEWRCGFRKNPLGFILLYIVGLIFSYYPITVPVVLLLMGLGIANFFQFYENKDLLLAINNDQKLLQKKTLKSLKLFNLLLIPHYLLFLCFHHGYQYWAALFIVSIIAQMMLIFAIAMKYKTYSFHSQKVHNSIPFAIFVGCLTVPFLWPIPVLMLIHFWKKAQENLIHHYA</sequence>
<feature type="transmembrane region" description="Helical" evidence="1">
    <location>
        <begin position="242"/>
        <end position="263"/>
    </location>
</feature>
<organism evidence="2 3">
    <name type="scientific">Aureispira anguillae</name>
    <dbReference type="NCBI Taxonomy" id="2864201"/>
    <lineage>
        <taxon>Bacteria</taxon>
        <taxon>Pseudomonadati</taxon>
        <taxon>Bacteroidota</taxon>
        <taxon>Saprospiria</taxon>
        <taxon>Saprospirales</taxon>
        <taxon>Saprospiraceae</taxon>
        <taxon>Aureispira</taxon>
    </lineage>
</organism>
<feature type="transmembrane region" description="Helical" evidence="1">
    <location>
        <begin position="52"/>
        <end position="68"/>
    </location>
</feature>